<feature type="signal peptide" evidence="9">
    <location>
        <begin position="1"/>
        <end position="19"/>
    </location>
</feature>
<dbReference type="InterPro" id="IPR049857">
    <property type="entry name" value="Omp10-like"/>
</dbReference>
<dbReference type="EMBL" id="CP004021">
    <property type="protein sequence ID" value="AKK19731.1"/>
    <property type="molecule type" value="Genomic_DNA"/>
</dbReference>
<keyword evidence="6 10" id="KW-0449">Lipoprotein</keyword>
<evidence type="ECO:0000256" key="1">
    <source>
        <dbReference type="ARBA" id="ARBA00004459"/>
    </source>
</evidence>
<feature type="region of interest" description="Disordered" evidence="8">
    <location>
        <begin position="128"/>
        <end position="158"/>
    </location>
</feature>
<comment type="similarity">
    <text evidence="7">Belongs to the rhizobiaceae omp10 lipoprotein family.</text>
</comment>
<keyword evidence="4" id="KW-0564">Palmitate</keyword>
<dbReference type="KEGG" id="lau:G293_00380"/>
<dbReference type="PATRIC" id="fig|1277257.4.peg.87"/>
<dbReference type="OrthoDB" id="7889062at2"/>
<evidence type="ECO:0000256" key="7">
    <source>
        <dbReference type="ARBA" id="ARBA00044505"/>
    </source>
</evidence>
<dbReference type="PROSITE" id="PS51257">
    <property type="entry name" value="PROKAR_LIPOPROTEIN"/>
    <property type="match status" value="1"/>
</dbReference>
<comment type="subcellular location">
    <subcellularLocation>
        <location evidence="1">Cell outer membrane</location>
        <topology evidence="1">Lipid-anchor</topology>
    </subcellularLocation>
</comment>
<dbReference type="AlphaFoldDB" id="A0A0G3I1I0"/>
<dbReference type="STRING" id="1277257.G293_00380"/>
<evidence type="ECO:0000256" key="5">
    <source>
        <dbReference type="ARBA" id="ARBA00023237"/>
    </source>
</evidence>
<evidence type="ECO:0000256" key="8">
    <source>
        <dbReference type="SAM" id="MobiDB-lite"/>
    </source>
</evidence>
<name>A0A0G3I1I0_LIBAF</name>
<evidence type="ECO:0000313" key="10">
    <source>
        <dbReference type="EMBL" id="AKK19731.1"/>
    </source>
</evidence>
<organism evidence="10 11">
    <name type="scientific">Candidatus Liberibacter africanus PTSAPSY</name>
    <dbReference type="NCBI Taxonomy" id="1277257"/>
    <lineage>
        <taxon>Bacteria</taxon>
        <taxon>Pseudomonadati</taxon>
        <taxon>Pseudomonadota</taxon>
        <taxon>Alphaproteobacteria</taxon>
        <taxon>Hyphomicrobiales</taxon>
        <taxon>Rhizobiaceae</taxon>
        <taxon>Liberibacter</taxon>
    </lineage>
</organism>
<evidence type="ECO:0000256" key="6">
    <source>
        <dbReference type="ARBA" id="ARBA00023288"/>
    </source>
</evidence>
<keyword evidence="2 9" id="KW-0732">Signal</keyword>
<proteinExistence type="inferred from homology"/>
<feature type="chain" id="PRO_5005184640" evidence="9">
    <location>
        <begin position="20"/>
        <end position="158"/>
    </location>
</feature>
<dbReference type="RefSeq" id="WP_102030474.1">
    <property type="nucleotide sequence ID" value="NZ_CP004021.1"/>
</dbReference>
<evidence type="ECO:0000256" key="3">
    <source>
        <dbReference type="ARBA" id="ARBA00023136"/>
    </source>
</evidence>
<keyword evidence="5" id="KW-0998">Cell outer membrane</keyword>
<dbReference type="Proteomes" id="UP000035503">
    <property type="component" value="Chromosome"/>
</dbReference>
<keyword evidence="3" id="KW-0472">Membrane</keyword>
<dbReference type="Pfam" id="PF26368">
    <property type="entry name" value="OMP10"/>
    <property type="match status" value="1"/>
</dbReference>
<accession>A0A0G3I1I0</accession>
<gene>
    <name evidence="10" type="ORF">G293_00380</name>
</gene>
<protein>
    <submittedName>
        <fullName evidence="10">Outer membrane lipoprotein</fullName>
    </submittedName>
</protein>
<evidence type="ECO:0000256" key="4">
    <source>
        <dbReference type="ARBA" id="ARBA00023139"/>
    </source>
</evidence>
<sequence>MRTHILFTLLPIFSFISVASCSSIKRIGVDNSLTEQVMNIEGYWEDDNGIISLFQKDGTFKTISTDGSNSVLAIGSYRIKSAQEIEMKFTSLIRNTSENIQCNLLDPDKINCISKNQTQFYLRRTHLTEAPTSKPQGDIPATPSEPTPPTSPSVIVYK</sequence>
<evidence type="ECO:0000313" key="11">
    <source>
        <dbReference type="Proteomes" id="UP000035503"/>
    </source>
</evidence>
<keyword evidence="11" id="KW-1185">Reference proteome</keyword>
<reference evidence="10 11" key="1">
    <citation type="journal article" date="2015" name="Genome Announc.">
        <title>Complete Genome Sequence of 'Candidatus Liberibacter africanus,' a Bacterium Associated with Citrus Huanglongbing.</title>
        <authorList>
            <person name="Lin H."/>
            <person name="Pietersen G."/>
            <person name="Han C."/>
            <person name="Read D.A."/>
            <person name="Lou B."/>
            <person name="Gupta G."/>
            <person name="Civerolo E.L."/>
        </authorList>
    </citation>
    <scope>NUCLEOTIDE SEQUENCE [LARGE SCALE GENOMIC DNA]</scope>
    <source>
        <strain evidence="10 11">PTSAPSY</strain>
    </source>
</reference>
<evidence type="ECO:0000256" key="9">
    <source>
        <dbReference type="SAM" id="SignalP"/>
    </source>
</evidence>
<evidence type="ECO:0000256" key="2">
    <source>
        <dbReference type="ARBA" id="ARBA00022729"/>
    </source>
</evidence>